<reference evidence="3" key="2">
    <citation type="submission" date="2021-08" db="EMBL/GenBank/DDBJ databases">
        <authorList>
            <person name="Dalcin Martins P."/>
        </authorList>
    </citation>
    <scope>NUCLEOTIDE SEQUENCE</scope>
    <source>
        <strain evidence="3">MAG_39</strain>
    </source>
</reference>
<dbReference type="PANTHER" id="PTHR43767">
    <property type="entry name" value="LONG-CHAIN-FATTY-ACID--COA LIGASE"/>
    <property type="match status" value="1"/>
</dbReference>
<feature type="domain" description="AMP-dependent synthetase/ligase" evidence="1">
    <location>
        <begin position="12"/>
        <end position="372"/>
    </location>
</feature>
<dbReference type="GO" id="GO:0016877">
    <property type="term" value="F:ligase activity, forming carbon-sulfur bonds"/>
    <property type="evidence" value="ECO:0007669"/>
    <property type="project" value="UniProtKB-ARBA"/>
</dbReference>
<dbReference type="InterPro" id="IPR000873">
    <property type="entry name" value="AMP-dep_synth/lig_dom"/>
</dbReference>
<sequence>MRRHTLVHHFLEFSAERLPDKVALVQGDRRFTYSGLSAMTDRLAYALVGCGVGRGDRIAVFADNSVEAVVSLFAIMKAGGAFMMIPPATKPEKLRFILNNSRAKVLITQESRYETVVAARCPYPERVIVAGTVPGGHPAPLSLDEILRNGPGNTVSPRCIDLDLASIIYTSGSTGYPKGVMLSHRNMVSAAHSIVTYLETSEDDRILTVLPLSFDYGLYQVLMGFMVGGTVVLGNSFAYPSLVLDTMERERVTGLPGVPTLFALLLRTRGIETRDFRALRYLTNTAAVLPVSHIRRLRELFPQAKLYSMYGLTECKRVSYLPPEELERRPTSVGRGMPNEEVYILNERGERAAPGEIGELVVRGANVMLGYWEMPEETAQRLRPGRYPGERVLYTGDLFRMDEEGYLYFVARKDDIIKCKGEKVSPREIENVLYGIDGVLEAAVLGVPDEICGSAIKACIALERGSLLTESDILRHCAQYLEAHMVPRFIEIHASLPKTATGKISKNELVSR</sequence>
<feature type="domain" description="AMP-binding enzyme C-terminal" evidence="2">
    <location>
        <begin position="428"/>
        <end position="503"/>
    </location>
</feature>
<dbReference type="AlphaFoldDB" id="A0A953J8H6"/>
<proteinExistence type="predicted"/>
<dbReference type="InterPro" id="IPR042099">
    <property type="entry name" value="ANL_N_sf"/>
</dbReference>
<dbReference type="Pfam" id="PF00501">
    <property type="entry name" value="AMP-binding"/>
    <property type="match status" value="1"/>
</dbReference>
<evidence type="ECO:0000313" key="3">
    <source>
        <dbReference type="EMBL" id="MBZ0155099.1"/>
    </source>
</evidence>
<evidence type="ECO:0000259" key="1">
    <source>
        <dbReference type="Pfam" id="PF00501"/>
    </source>
</evidence>
<evidence type="ECO:0000313" key="4">
    <source>
        <dbReference type="Proteomes" id="UP000705867"/>
    </source>
</evidence>
<comment type="caution">
    <text evidence="3">The sequence shown here is derived from an EMBL/GenBank/DDBJ whole genome shotgun (WGS) entry which is preliminary data.</text>
</comment>
<name>A0A953J8H6_9BACT</name>
<dbReference type="Gene3D" id="3.40.50.12780">
    <property type="entry name" value="N-terminal domain of ligase-like"/>
    <property type="match status" value="1"/>
</dbReference>
<organism evidence="3 4">
    <name type="scientific">Candidatus Nitrobium versatile</name>
    <dbReference type="NCBI Taxonomy" id="2884831"/>
    <lineage>
        <taxon>Bacteria</taxon>
        <taxon>Pseudomonadati</taxon>
        <taxon>Nitrospirota</taxon>
        <taxon>Nitrospiria</taxon>
        <taxon>Nitrospirales</taxon>
        <taxon>Nitrospiraceae</taxon>
        <taxon>Candidatus Nitrobium</taxon>
    </lineage>
</organism>
<accession>A0A953J8H6</accession>
<gene>
    <name evidence="3" type="ORF">K8I29_02655</name>
</gene>
<dbReference type="Proteomes" id="UP000705867">
    <property type="component" value="Unassembled WGS sequence"/>
</dbReference>
<dbReference type="Pfam" id="PF13193">
    <property type="entry name" value="AMP-binding_C"/>
    <property type="match status" value="1"/>
</dbReference>
<dbReference type="InterPro" id="IPR020845">
    <property type="entry name" value="AMP-binding_CS"/>
</dbReference>
<dbReference type="InterPro" id="IPR025110">
    <property type="entry name" value="AMP-bd_C"/>
</dbReference>
<dbReference type="EMBL" id="JAIOIV010000018">
    <property type="protein sequence ID" value="MBZ0155099.1"/>
    <property type="molecule type" value="Genomic_DNA"/>
</dbReference>
<dbReference type="Gene3D" id="3.30.300.30">
    <property type="match status" value="1"/>
</dbReference>
<reference evidence="3" key="1">
    <citation type="journal article" date="2021" name="bioRxiv">
        <title>Unraveling nitrogen, sulfur and carbon metabolic pathways and microbial community transcriptional responses to substrate deprivation and toxicity stresses in a bioreactor mimicking anoxic brackish coastal sediment conditions.</title>
        <authorList>
            <person name="Martins P.D."/>
            <person name="Echeveste M.J."/>
            <person name="Arshad A."/>
            <person name="Kurth J."/>
            <person name="Ouboter H."/>
            <person name="Jetten M.S.M."/>
            <person name="Welte C.U."/>
        </authorList>
    </citation>
    <scope>NUCLEOTIDE SEQUENCE</scope>
    <source>
        <strain evidence="3">MAG_39</strain>
    </source>
</reference>
<dbReference type="InterPro" id="IPR045851">
    <property type="entry name" value="AMP-bd_C_sf"/>
</dbReference>
<dbReference type="PROSITE" id="PS00455">
    <property type="entry name" value="AMP_BINDING"/>
    <property type="match status" value="1"/>
</dbReference>
<evidence type="ECO:0000259" key="2">
    <source>
        <dbReference type="Pfam" id="PF13193"/>
    </source>
</evidence>
<dbReference type="InterPro" id="IPR050237">
    <property type="entry name" value="ATP-dep_AMP-bd_enzyme"/>
</dbReference>
<dbReference type="PANTHER" id="PTHR43767:SF10">
    <property type="entry name" value="SURFACTIN SYNTHASE SUBUNIT 1"/>
    <property type="match status" value="1"/>
</dbReference>
<dbReference type="SUPFAM" id="SSF56801">
    <property type="entry name" value="Acetyl-CoA synthetase-like"/>
    <property type="match status" value="1"/>
</dbReference>
<protein>
    <submittedName>
        <fullName evidence="3">AMP-binding protein</fullName>
    </submittedName>
</protein>